<dbReference type="SUPFAM" id="SSF141130">
    <property type="entry name" value="Acetamidase/Formamidase-like"/>
    <property type="match status" value="1"/>
</dbReference>
<dbReference type="Gene3D" id="2.40.10.120">
    <property type="match status" value="1"/>
</dbReference>
<dbReference type="Gene3D" id="3.10.28.20">
    <property type="entry name" value="Acetamidase/Formamidase-like domains"/>
    <property type="match status" value="1"/>
</dbReference>
<keyword evidence="2" id="KW-1185">Reference proteome</keyword>
<dbReference type="Proteomes" id="UP000648182">
    <property type="component" value="Unassembled WGS sequence"/>
</dbReference>
<evidence type="ECO:0000313" key="1">
    <source>
        <dbReference type="EMBL" id="MBD8005347.1"/>
    </source>
</evidence>
<dbReference type="Pfam" id="PF03069">
    <property type="entry name" value="FmdA_AmdA"/>
    <property type="match status" value="2"/>
</dbReference>
<gene>
    <name evidence="1" type="ORF">H9631_09655</name>
</gene>
<evidence type="ECO:0000313" key="2">
    <source>
        <dbReference type="Proteomes" id="UP000648182"/>
    </source>
</evidence>
<protein>
    <submittedName>
        <fullName evidence="1">Acetamidase/formamidase family protein</fullName>
    </submittedName>
</protein>
<dbReference type="InterPro" id="IPR004304">
    <property type="entry name" value="FmdA_AmdA"/>
</dbReference>
<reference evidence="1 2" key="1">
    <citation type="submission" date="2020-08" db="EMBL/GenBank/DDBJ databases">
        <title>A Genomic Blueprint of the Chicken Gut Microbiome.</title>
        <authorList>
            <person name="Gilroy R."/>
            <person name="Ravi A."/>
            <person name="Getino M."/>
            <person name="Pursley I."/>
            <person name="Horton D.L."/>
            <person name="Alikhan N.-F."/>
            <person name="Baker D."/>
            <person name="Gharbi K."/>
            <person name="Hall N."/>
            <person name="Watson M."/>
            <person name="Adriaenssens E.M."/>
            <person name="Foster-Nyarko E."/>
            <person name="Jarju S."/>
            <person name="Secka A."/>
            <person name="Antonio M."/>
            <person name="Oren A."/>
            <person name="Chaudhuri R."/>
            <person name="La Ragione R.M."/>
            <person name="Hildebrand F."/>
            <person name="Pallen M.J."/>
        </authorList>
    </citation>
    <scope>NUCLEOTIDE SEQUENCE [LARGE SCALE GENOMIC DNA]</scope>
    <source>
        <strain evidence="1 2">Sa1BUA2</strain>
    </source>
</reference>
<name>A0ABR8VKT6_9BACI</name>
<dbReference type="Gene3D" id="2.60.120.580">
    <property type="entry name" value="Acetamidase/Formamidase-like domains"/>
    <property type="match status" value="1"/>
</dbReference>
<dbReference type="EMBL" id="JACSPV010000013">
    <property type="protein sequence ID" value="MBD8005347.1"/>
    <property type="molecule type" value="Genomic_DNA"/>
</dbReference>
<organism evidence="1 2">
    <name type="scientific">Bacillus norwichensis</name>
    <dbReference type="NCBI Taxonomy" id="2762217"/>
    <lineage>
        <taxon>Bacteria</taxon>
        <taxon>Bacillati</taxon>
        <taxon>Bacillota</taxon>
        <taxon>Bacilli</taxon>
        <taxon>Bacillales</taxon>
        <taxon>Bacillaceae</taxon>
        <taxon>Bacillus</taxon>
    </lineage>
</organism>
<proteinExistence type="predicted"/>
<sequence length="299" mass="32707">MRIFRKDRTITHFSAYMKPVHTIELGETVIIETHDCYGGQITDESVLRPDIDLSVMNQSTGPFYVNELKAGDVLAIDILDIELEQSGVMVMSQGLGVLGDLVDEPTTKIIPVKNRQILFDDRLVFPTAPMIGVIGVAPREGSVHCAVPGDHGGNMDTKDIGIGSKVYFPVFQDGGLFALGDLHASMGDGEMDGTGVEIGGKVKLKVTKKEGLQLIAPVVETRDAFMFISSAKTMHAAIRRGAEIVVDHLQRELSLEFGEAYRLLTMLCDLKISQIVNELVTVRVAVPKELFRDRTAVVI</sequence>
<dbReference type="PANTHER" id="PTHR31891">
    <property type="entry name" value="FORMAMIDASE C869.04-RELATED"/>
    <property type="match status" value="1"/>
</dbReference>
<dbReference type="PANTHER" id="PTHR31891:SF1">
    <property type="entry name" value="FORMAMIDASE C869.04-RELATED"/>
    <property type="match status" value="1"/>
</dbReference>
<comment type="caution">
    <text evidence="1">The sequence shown here is derived from an EMBL/GenBank/DDBJ whole genome shotgun (WGS) entry which is preliminary data.</text>
</comment>
<accession>A0ABR8VKT6</accession>
<dbReference type="RefSeq" id="WP_191812218.1">
    <property type="nucleotide sequence ID" value="NZ_JACSPV010000013.1"/>
</dbReference>